<keyword evidence="5 6" id="KW-0472">Membrane</keyword>
<geneLocation type="plasmid" evidence="7 8">
    <name>pSymA</name>
</geneLocation>
<dbReference type="PANTHER" id="PTHR42770">
    <property type="entry name" value="AMINO ACID TRANSPORTER-RELATED"/>
    <property type="match status" value="1"/>
</dbReference>
<dbReference type="NCBIfam" id="NF007938">
    <property type="entry name" value="PRK10655.1"/>
    <property type="match status" value="1"/>
</dbReference>
<reference evidence="8" key="2">
    <citation type="journal article" date="2001" name="Science">
        <title>The composite genome of the legume symbiont Sinorhizobium meliloti.</title>
        <authorList>
            <person name="Galibert F."/>
            <person name="Finan T.M."/>
            <person name="Long S.R."/>
            <person name="Puehler A."/>
            <person name="Abola P."/>
            <person name="Ampe F."/>
            <person name="Barloy-Hubler F."/>
            <person name="Barnett M.J."/>
            <person name="Becker A."/>
            <person name="Boistard P."/>
            <person name="Bothe G."/>
            <person name="Boutry M."/>
            <person name="Bowser L."/>
            <person name="Buhrmester J."/>
            <person name="Cadieu E."/>
            <person name="Capela D."/>
            <person name="Chain P."/>
            <person name="Cowie A."/>
            <person name="Davis R.W."/>
            <person name="Dreano S."/>
            <person name="Federspiel N.A."/>
            <person name="Fisher R.F."/>
            <person name="Gloux S."/>
            <person name="Godrie T."/>
            <person name="Goffeau A."/>
            <person name="Golding B."/>
            <person name="Gouzy J."/>
            <person name="Gurjal M."/>
            <person name="Hernandez-Lucas I."/>
            <person name="Hong A."/>
            <person name="Huizar L."/>
            <person name="Hyman R.W."/>
            <person name="Jones T."/>
            <person name="Kahn D."/>
            <person name="Kahn M.L."/>
            <person name="Kalman S."/>
            <person name="Keating D.H."/>
            <person name="Kiss E."/>
            <person name="Komp C."/>
            <person name="Lelaure V."/>
            <person name="Masuy D."/>
            <person name="Palm C."/>
            <person name="Peck M.C."/>
            <person name="Pohl T.M."/>
            <person name="Portetelle D."/>
            <person name="Purnelle B."/>
            <person name="Ramsperger U."/>
            <person name="Surzycki R."/>
            <person name="Thebault P."/>
            <person name="Vandenbol M."/>
            <person name="Vorhoelter F.J."/>
            <person name="Weidner S."/>
            <person name="Wells D.H."/>
            <person name="Wong K."/>
            <person name="Yeh K.-C."/>
            <person name="Batut J."/>
        </authorList>
    </citation>
    <scope>NUCLEOTIDE SEQUENCE [LARGE SCALE GENOMIC DNA]</scope>
    <source>
        <strain evidence="8">1021</strain>
        <plasmid evidence="8">Plasmid pSymA</plasmid>
    </source>
</reference>
<dbReference type="InterPro" id="IPR002293">
    <property type="entry name" value="AA/rel_permease1"/>
</dbReference>
<dbReference type="RefSeq" id="WP_010967351.1">
    <property type="nucleotide sequence ID" value="NC_003037.1"/>
</dbReference>
<keyword evidence="2 6" id="KW-1003">Cell membrane</keyword>
<keyword evidence="7" id="KW-0614">Plasmid</keyword>
<dbReference type="KEGG" id="sme:SMa0678"/>
<proteinExistence type="inferred from homology"/>
<feature type="transmembrane region" description="Helical" evidence="6">
    <location>
        <begin position="20"/>
        <end position="39"/>
    </location>
</feature>
<evidence type="ECO:0000256" key="4">
    <source>
        <dbReference type="ARBA" id="ARBA00022989"/>
    </source>
</evidence>
<keyword evidence="8" id="KW-1185">Reference proteome</keyword>
<dbReference type="AlphaFoldDB" id="Q92ZU0"/>
<dbReference type="GeneID" id="89573779"/>
<feature type="transmembrane region" description="Helical" evidence="6">
    <location>
        <begin position="395"/>
        <end position="414"/>
    </location>
</feature>
<dbReference type="HAMAP" id="MF_02073">
    <property type="entry name" value="Putrescine_transp"/>
    <property type="match status" value="1"/>
</dbReference>
<keyword evidence="3 6" id="KW-0812">Transmembrane</keyword>
<dbReference type="EnsemblBacteria" id="AAK65017">
    <property type="protein sequence ID" value="AAK65017"/>
    <property type="gene ID" value="SMa0678"/>
</dbReference>
<feature type="transmembrane region" description="Helical" evidence="6">
    <location>
        <begin position="420"/>
        <end position="438"/>
    </location>
</feature>
<comment type="subcellular location">
    <subcellularLocation>
        <location evidence="6">Cell inner membrane</location>
        <topology evidence="6">Multi-pass membrane protein</topology>
    </subcellularLocation>
    <subcellularLocation>
        <location evidence="1">Cell membrane</location>
        <topology evidence="1">Multi-pass membrane protein</topology>
    </subcellularLocation>
</comment>
<accession>Q92ZU0</accession>
<evidence type="ECO:0000256" key="5">
    <source>
        <dbReference type="ARBA" id="ARBA00023136"/>
    </source>
</evidence>
<dbReference type="Pfam" id="PF13520">
    <property type="entry name" value="AA_permease_2"/>
    <property type="match status" value="1"/>
</dbReference>
<feature type="transmembrane region" description="Helical" evidence="6">
    <location>
        <begin position="162"/>
        <end position="182"/>
    </location>
</feature>
<dbReference type="PANTHER" id="PTHR42770:SF6">
    <property type="entry name" value="PUTRESCINE TRANSPORTER POTE"/>
    <property type="match status" value="1"/>
</dbReference>
<protein>
    <recommendedName>
        <fullName evidence="6">Putrescine transporter</fullName>
    </recommendedName>
</protein>
<dbReference type="GO" id="GO:0015496">
    <property type="term" value="F:putrescine:ornithine antiporter activity"/>
    <property type="evidence" value="ECO:0007669"/>
    <property type="project" value="InterPro"/>
</dbReference>
<dbReference type="Proteomes" id="UP000001976">
    <property type="component" value="Plasmid pSymA"/>
</dbReference>
<reference evidence="7 8" key="1">
    <citation type="journal article" date="2001" name="Proc. Natl. Acad. Sci. U.S.A.">
        <title>Nucleotide sequence and predicted functions of the entire Sinorhizobium meliloti pSymA megaplasmid.</title>
        <authorList>
            <person name="Barnett M.J."/>
            <person name="Fisher R.F."/>
            <person name="Jones T."/>
            <person name="Komp C."/>
            <person name="Abola A.P."/>
            <person name="Barloy-Hubler F."/>
            <person name="Bowser L."/>
            <person name="Capela D."/>
            <person name="Galibert F."/>
            <person name="Gouzy J."/>
            <person name="Gurjal M."/>
            <person name="Hong A."/>
            <person name="Huizar L."/>
            <person name="Hyman R.W."/>
            <person name="Kahn D."/>
            <person name="Kahn M.L."/>
            <person name="Kalman S."/>
            <person name="Keating D.H."/>
            <person name="Palm C."/>
            <person name="Peck M.C."/>
            <person name="Surzycki R."/>
            <person name="Wells D.H."/>
            <person name="Yeh K.-C."/>
            <person name="Davis R.W."/>
            <person name="Federspiel N.A."/>
            <person name="Long S.R."/>
        </authorList>
    </citation>
    <scope>NUCLEOTIDE SEQUENCE [LARGE SCALE GENOMIC DNA]</scope>
    <source>
        <strain evidence="7 8">1021</strain>
        <plasmid evidence="8">Plasmid pSymA</plasmid>
    </source>
</reference>
<gene>
    <name evidence="7" type="ORF">SMa0678</name>
</gene>
<dbReference type="Gene3D" id="1.20.1740.10">
    <property type="entry name" value="Amino acid/polyamine transporter I"/>
    <property type="match status" value="1"/>
</dbReference>
<evidence type="ECO:0000313" key="8">
    <source>
        <dbReference type="Proteomes" id="UP000001976"/>
    </source>
</evidence>
<dbReference type="GO" id="GO:0005886">
    <property type="term" value="C:plasma membrane"/>
    <property type="evidence" value="ECO:0007669"/>
    <property type="project" value="UniProtKB-SubCell"/>
</dbReference>
<feature type="transmembrane region" description="Helical" evidence="6">
    <location>
        <begin position="51"/>
        <end position="74"/>
    </location>
</feature>
<dbReference type="OrthoDB" id="3185104at2"/>
<comment type="similarity">
    <text evidence="6">Belongs to the amino acid-polyamine-organocation (APC) superfamily. Basic amino acid/polyamine antiporter (APA) (TC 2.A.3.2) family.</text>
</comment>
<evidence type="ECO:0000256" key="2">
    <source>
        <dbReference type="ARBA" id="ARBA00022475"/>
    </source>
</evidence>
<organism evidence="7 8">
    <name type="scientific">Rhizobium meliloti (strain 1021)</name>
    <name type="common">Ensifer meliloti</name>
    <name type="synonym">Sinorhizobium meliloti</name>
    <dbReference type="NCBI Taxonomy" id="266834"/>
    <lineage>
        <taxon>Bacteria</taxon>
        <taxon>Pseudomonadati</taxon>
        <taxon>Pseudomonadota</taxon>
        <taxon>Alphaproteobacteria</taxon>
        <taxon>Hyphomicrobiales</taxon>
        <taxon>Rhizobiaceae</taxon>
        <taxon>Sinorhizobium/Ensifer group</taxon>
        <taxon>Sinorhizobium</taxon>
    </lineage>
</organism>
<dbReference type="EMBL" id="AE006469">
    <property type="protein sequence ID" value="AAK65017.1"/>
    <property type="molecule type" value="Genomic_DNA"/>
</dbReference>
<feature type="transmembrane region" description="Helical" evidence="6">
    <location>
        <begin position="126"/>
        <end position="150"/>
    </location>
</feature>
<evidence type="ECO:0000256" key="3">
    <source>
        <dbReference type="ARBA" id="ARBA00022692"/>
    </source>
</evidence>
<dbReference type="InterPro" id="IPR027566">
    <property type="entry name" value="Symport/antiport_PotE"/>
</dbReference>
<feature type="transmembrane region" description="Helical" evidence="6">
    <location>
        <begin position="194"/>
        <end position="214"/>
    </location>
</feature>
<evidence type="ECO:0000256" key="6">
    <source>
        <dbReference type="HAMAP-Rule" id="MF_02073"/>
    </source>
</evidence>
<dbReference type="PIR" id="G95306">
    <property type="entry name" value="G95306"/>
</dbReference>
<name>Q92ZU0_RHIME</name>
<evidence type="ECO:0000313" key="7">
    <source>
        <dbReference type="EMBL" id="AAK65017.1"/>
    </source>
</evidence>
<feature type="transmembrane region" description="Helical" evidence="6">
    <location>
        <begin position="95"/>
        <end position="120"/>
    </location>
</feature>
<keyword evidence="6" id="KW-0997">Cell inner membrane</keyword>
<sequence length="452" mass="47421">MTEHSLNVAMEAASKKKMNLVQLTFIVAVNMMGSGIIMLPANMAQVGAISLLSWLVTAVGSMAIAYGFAQAGLFNQRPGGMSAYAEDAYGKPGYFLVFLLYFLSLAVGNVAIGISAVGYLAGFFPWLTSTPIATCVSLIILLWLTTVANFGGPRVTGRIGSITVWGVILPVGLLCIIGWAWFSSEVFAAAWNPNGLTLVQGMGSSISLTLWAFLGMESAAQNSDAVENPKRDVPLACLFGTLGAAIIYILSTTVIQGIVPNAELAASTGPFALAFATMFNPAIGSVVMALAVLACVGSLLGWQFTIAQTARAAADERMFPSLFSRVNEMGAPVTGMIVMGVVQSLLALMTISPTLNEQFAALVNLAVVTNVLPYIISLSALFVMMRAAGVSESKFRLNSSIAIVGMLYSVFAIYASGKDAVLGGMLVTGIAFIIYGLIAPRFTPRPGIVRTA</sequence>
<dbReference type="HOGENOM" id="CLU_007946_1_0_5"/>
<keyword evidence="4 6" id="KW-1133">Transmembrane helix</keyword>
<dbReference type="PIRSF" id="PIRSF006060">
    <property type="entry name" value="AA_transporter"/>
    <property type="match status" value="1"/>
</dbReference>
<feature type="transmembrane region" description="Helical" evidence="6">
    <location>
        <begin position="333"/>
        <end position="353"/>
    </location>
</feature>
<feature type="transmembrane region" description="Helical" evidence="6">
    <location>
        <begin position="235"/>
        <end position="259"/>
    </location>
</feature>
<feature type="transmembrane region" description="Helical" evidence="6">
    <location>
        <begin position="359"/>
        <end position="383"/>
    </location>
</feature>
<keyword evidence="6" id="KW-0813">Transport</keyword>
<dbReference type="PATRIC" id="fig|266834.11.peg.375"/>
<evidence type="ECO:0000256" key="1">
    <source>
        <dbReference type="ARBA" id="ARBA00004651"/>
    </source>
</evidence>
<feature type="transmembrane region" description="Helical" evidence="6">
    <location>
        <begin position="279"/>
        <end position="302"/>
    </location>
</feature>
<dbReference type="InterPro" id="IPR050367">
    <property type="entry name" value="APC_superfamily"/>
</dbReference>
<dbReference type="NCBIfam" id="TIGR04299">
    <property type="entry name" value="antiport_PotE"/>
    <property type="match status" value="1"/>
</dbReference>